<evidence type="ECO:0000256" key="1">
    <source>
        <dbReference type="ARBA" id="ARBA00022536"/>
    </source>
</evidence>
<evidence type="ECO:0000313" key="7">
    <source>
        <dbReference type="EMBL" id="JAS10986.1"/>
    </source>
</evidence>
<dbReference type="SUPFAM" id="SSF63825">
    <property type="entry name" value="YWTD domain"/>
    <property type="match status" value="1"/>
</dbReference>
<reference evidence="7" key="1">
    <citation type="submission" date="2015-12" db="EMBL/GenBank/DDBJ databases">
        <title>De novo transcriptome assembly of four potential Pierce s Disease insect vectors from Arizona vineyards.</title>
        <authorList>
            <person name="Tassone E.E."/>
        </authorList>
    </citation>
    <scope>NUCLEOTIDE SEQUENCE</scope>
</reference>
<keyword evidence="1" id="KW-0245">EGF-like domain</keyword>
<dbReference type="PROSITE" id="PS51120">
    <property type="entry name" value="LDLRB"/>
    <property type="match status" value="3"/>
</dbReference>
<dbReference type="PANTHER" id="PTHR46513:SF41">
    <property type="entry name" value="LOW-DENSITY LIPOPROTEIN RECEPTOR-RELATED PROTEIN"/>
    <property type="match status" value="1"/>
</dbReference>
<keyword evidence="2" id="KW-0732">Signal</keyword>
<dbReference type="Pfam" id="PF00058">
    <property type="entry name" value="Ldl_recept_b"/>
    <property type="match status" value="2"/>
</dbReference>
<feature type="repeat" description="LDL-receptor class B" evidence="6">
    <location>
        <begin position="58"/>
        <end position="101"/>
    </location>
</feature>
<evidence type="ECO:0000256" key="3">
    <source>
        <dbReference type="ARBA" id="ARBA00022737"/>
    </source>
</evidence>
<keyword evidence="3" id="KW-0677">Repeat</keyword>
<dbReference type="InterPro" id="IPR011042">
    <property type="entry name" value="6-blade_b-propeller_TolB-like"/>
</dbReference>
<dbReference type="InterPro" id="IPR000033">
    <property type="entry name" value="LDLR_classB_rpt"/>
</dbReference>
<dbReference type="InterPro" id="IPR050778">
    <property type="entry name" value="Cueball_EGF_LRP_Nidogen"/>
</dbReference>
<evidence type="ECO:0000256" key="6">
    <source>
        <dbReference type="PROSITE-ProRule" id="PRU00461"/>
    </source>
</evidence>
<keyword evidence="5" id="KW-0325">Glycoprotein</keyword>
<dbReference type="PANTHER" id="PTHR46513">
    <property type="entry name" value="VITELLOGENIN RECEPTOR-LIKE PROTEIN-RELATED-RELATED"/>
    <property type="match status" value="1"/>
</dbReference>
<accession>A0A1B6CC21</accession>
<keyword evidence="4" id="KW-1015">Disulfide bond</keyword>
<gene>
    <name evidence="7" type="ORF">g.43568</name>
</gene>
<organism evidence="7">
    <name type="scientific">Clastoptera arizonana</name>
    <name type="common">Arizona spittle bug</name>
    <dbReference type="NCBI Taxonomy" id="38151"/>
    <lineage>
        <taxon>Eukaryota</taxon>
        <taxon>Metazoa</taxon>
        <taxon>Ecdysozoa</taxon>
        <taxon>Arthropoda</taxon>
        <taxon>Hexapoda</taxon>
        <taxon>Insecta</taxon>
        <taxon>Pterygota</taxon>
        <taxon>Neoptera</taxon>
        <taxon>Paraneoptera</taxon>
        <taxon>Hemiptera</taxon>
        <taxon>Auchenorrhyncha</taxon>
        <taxon>Cercopoidea</taxon>
        <taxon>Clastopteridae</taxon>
        <taxon>Clastoptera</taxon>
    </lineage>
</organism>
<feature type="repeat" description="LDL-receptor class B" evidence="6">
    <location>
        <begin position="17"/>
        <end position="57"/>
    </location>
</feature>
<feature type="non-terminal residue" evidence="7">
    <location>
        <position position="242"/>
    </location>
</feature>
<feature type="repeat" description="LDL-receptor class B" evidence="6">
    <location>
        <begin position="102"/>
        <end position="143"/>
    </location>
</feature>
<proteinExistence type="predicted"/>
<dbReference type="SMART" id="SM00135">
    <property type="entry name" value="LY"/>
    <property type="match status" value="4"/>
</dbReference>
<evidence type="ECO:0000256" key="4">
    <source>
        <dbReference type="ARBA" id="ARBA00023157"/>
    </source>
</evidence>
<dbReference type="EMBL" id="GEDC01026312">
    <property type="protein sequence ID" value="JAS10986.1"/>
    <property type="molecule type" value="Transcribed_RNA"/>
</dbReference>
<evidence type="ECO:0000256" key="2">
    <source>
        <dbReference type="ARBA" id="ARBA00022729"/>
    </source>
</evidence>
<protein>
    <recommendedName>
        <fullName evidence="8">EGF-like domain-containing protein</fullName>
    </recommendedName>
</protein>
<sequence>SANITTPDGLAVDWIANNVYWTDHRKVLEVARIDGSCRKVIITKLDEPRSVTVYPTKGYLFWADWGESPKIERSMMDGSLRTAIVDKDLGFPNGLTIDYEEKKLYWADALKQRIEMSSLNGRNRIALIPEKTHPYGLSQFGDHVYWIDWLRKEVERADKMTGRNRETIRTKQFSVMEICIVAAERRTGRNPCGINNGYCSHLCFFRGDNYRCSCPDLPDENICSREPTIKVQFQPDEQDDYP</sequence>
<evidence type="ECO:0008006" key="8">
    <source>
        <dbReference type="Google" id="ProtNLM"/>
    </source>
</evidence>
<evidence type="ECO:0000256" key="5">
    <source>
        <dbReference type="ARBA" id="ARBA00023180"/>
    </source>
</evidence>
<feature type="non-terminal residue" evidence="7">
    <location>
        <position position="1"/>
    </location>
</feature>
<name>A0A1B6CC21_9HEMI</name>
<dbReference type="FunFam" id="2.120.10.30:FF:000241">
    <property type="entry name" value="Low-density lipoprotein receptor-related protein 6"/>
    <property type="match status" value="1"/>
</dbReference>
<dbReference type="Gene3D" id="2.120.10.30">
    <property type="entry name" value="TolB, C-terminal domain"/>
    <property type="match status" value="1"/>
</dbReference>
<dbReference type="AlphaFoldDB" id="A0A1B6CC21"/>